<organism evidence="5 6">
    <name type="scientific">Streptococcus suis</name>
    <dbReference type="NCBI Taxonomy" id="1307"/>
    <lineage>
        <taxon>Bacteria</taxon>
        <taxon>Bacillati</taxon>
        <taxon>Bacillota</taxon>
        <taxon>Bacilli</taxon>
        <taxon>Lactobacillales</taxon>
        <taxon>Streptococcaceae</taxon>
        <taxon>Streptococcus</taxon>
    </lineage>
</organism>
<proteinExistence type="inferred from homology"/>
<evidence type="ECO:0000256" key="1">
    <source>
        <dbReference type="ARBA" id="ARBA00024322"/>
    </source>
</evidence>
<dbReference type="InterPro" id="IPR044872">
    <property type="entry name" value="CcmK/CsoS1_BMC"/>
</dbReference>
<dbReference type="PANTHER" id="PTHR33941:SF11">
    <property type="entry name" value="BACTERIAL MICROCOMPARTMENT SHELL PROTEIN PDUJ"/>
    <property type="match status" value="1"/>
</dbReference>
<reference evidence="5 6" key="1">
    <citation type="submission" date="2018-11" db="EMBL/GenBank/DDBJ databases">
        <authorList>
            <person name="Stevens M.J."/>
            <person name="Cernela N."/>
            <person name="Spoerry Serrano N."/>
            <person name="Schmitt S."/>
            <person name="Schrenzel J."/>
            <person name="Stephan R."/>
        </authorList>
    </citation>
    <scope>NUCLEOTIDE SEQUENCE [LARGE SCALE GENOMIC DNA]</scope>
    <source>
        <strain evidence="5 6">SS1014</strain>
    </source>
</reference>
<evidence type="ECO:0000313" key="6">
    <source>
        <dbReference type="Proteomes" id="UP000273973"/>
    </source>
</evidence>
<protein>
    <submittedName>
        <fullName evidence="5">BMC domain-containing protein</fullName>
    </submittedName>
</protein>
<dbReference type="Pfam" id="PF00936">
    <property type="entry name" value="BMC"/>
    <property type="match status" value="1"/>
</dbReference>
<dbReference type="SMART" id="SM00877">
    <property type="entry name" value="BMC"/>
    <property type="match status" value="1"/>
</dbReference>
<gene>
    <name evidence="5" type="ORF">EJA00_00655</name>
</gene>
<dbReference type="InterPro" id="IPR050575">
    <property type="entry name" value="BMC_shell"/>
</dbReference>
<accession>A0A3R8S5S0</accession>
<evidence type="ECO:0000259" key="4">
    <source>
        <dbReference type="PROSITE" id="PS51930"/>
    </source>
</evidence>
<comment type="similarity">
    <text evidence="3">Belongs to the bacterial microcompartments protein family.</text>
</comment>
<comment type="caution">
    <text evidence="5">The sequence shown here is derived from an EMBL/GenBank/DDBJ whole genome shotgun (WGS) entry which is preliminary data.</text>
</comment>
<reference evidence="5 6" key="2">
    <citation type="submission" date="2018-12" db="EMBL/GenBank/DDBJ databases">
        <title>Whole-genome sequences of fifteen clinical Streptococcus suis strains isolated from pigs between 2006 and 2018.</title>
        <authorList>
            <person name="Stevens M.J.A."/>
            <person name="Cernela N."/>
            <person name="Spoerry Serrano N."/>
            <person name="Schmitt S."/>
            <person name="Schrenzel J."/>
            <person name="Stephan R."/>
        </authorList>
    </citation>
    <scope>NUCLEOTIDE SEQUENCE [LARGE SCALE GENOMIC DNA]</scope>
    <source>
        <strain evidence="5 6">SS1014</strain>
    </source>
</reference>
<name>A0A3R8S5S0_STRSU</name>
<dbReference type="PANTHER" id="PTHR33941">
    <property type="entry name" value="PROPANEDIOL UTILIZATION PROTEIN PDUA"/>
    <property type="match status" value="1"/>
</dbReference>
<dbReference type="SUPFAM" id="SSF143414">
    <property type="entry name" value="CcmK-like"/>
    <property type="match status" value="1"/>
</dbReference>
<dbReference type="RefSeq" id="WP_099778169.1">
    <property type="nucleotide sequence ID" value="NZ_JABTZC010000015.1"/>
</dbReference>
<dbReference type="InterPro" id="IPR000249">
    <property type="entry name" value="BMC_dom"/>
</dbReference>
<dbReference type="InterPro" id="IPR037233">
    <property type="entry name" value="CcmK-like_sf"/>
</dbReference>
<dbReference type="GO" id="GO:0031469">
    <property type="term" value="C:bacterial microcompartment"/>
    <property type="evidence" value="ECO:0007669"/>
    <property type="project" value="UniProtKB-SubCell"/>
</dbReference>
<feature type="domain" description="BMC" evidence="4">
    <location>
        <begin position="6"/>
        <end position="91"/>
    </location>
</feature>
<evidence type="ECO:0000256" key="2">
    <source>
        <dbReference type="ARBA" id="ARBA00024446"/>
    </source>
</evidence>
<evidence type="ECO:0000256" key="3">
    <source>
        <dbReference type="PROSITE-ProRule" id="PRU01278"/>
    </source>
</evidence>
<dbReference type="CDD" id="cd07045">
    <property type="entry name" value="BMC_CcmK_like"/>
    <property type="match status" value="1"/>
</dbReference>
<dbReference type="Gene3D" id="3.30.70.1710">
    <property type="match status" value="1"/>
</dbReference>
<dbReference type="AlphaFoldDB" id="A0A3R8S5S0"/>
<dbReference type="Proteomes" id="UP000273973">
    <property type="component" value="Unassembled WGS sequence"/>
</dbReference>
<keyword evidence="2" id="KW-1283">Bacterial microcompartment</keyword>
<dbReference type="EMBL" id="RSDG01000002">
    <property type="protein sequence ID" value="RRR50320.1"/>
    <property type="molecule type" value="Genomic_DNA"/>
</dbReference>
<dbReference type="PROSITE" id="PS51930">
    <property type="entry name" value="BMC_2"/>
    <property type="match status" value="1"/>
</dbReference>
<comment type="subcellular location">
    <subcellularLocation>
        <location evidence="1">Bacterial microcompartment</location>
    </subcellularLocation>
</comment>
<sequence length="104" mass="11113">MERYQAIGAVETFGLVYALEAADAMVKASDVEVIAYVNTASGYIAVIVQGETAACKTAVDAGVLAVEKLGTEVYSKVVIPGPHEDLRKIIDRYSLSLMFPDEAN</sequence>
<evidence type="ECO:0000313" key="5">
    <source>
        <dbReference type="EMBL" id="RRR50320.1"/>
    </source>
</evidence>